<dbReference type="InterPro" id="IPR001557">
    <property type="entry name" value="L-lactate/malate_DH"/>
</dbReference>
<evidence type="ECO:0000256" key="2">
    <source>
        <dbReference type="ARBA" id="ARBA00023027"/>
    </source>
</evidence>
<evidence type="ECO:0000313" key="4">
    <source>
        <dbReference type="EMBL" id="GHA94215.1"/>
    </source>
</evidence>
<dbReference type="InterPro" id="IPR001236">
    <property type="entry name" value="Lactate/malate_DH_N"/>
</dbReference>
<keyword evidence="2" id="KW-0520">NAD</keyword>
<dbReference type="EMBL" id="BMVO01000003">
    <property type="protein sequence ID" value="GHA94215.1"/>
    <property type="molecule type" value="Genomic_DNA"/>
</dbReference>
<dbReference type="PRINTS" id="PR00086">
    <property type="entry name" value="LLDHDRGNASE"/>
</dbReference>
<reference evidence="5" key="1">
    <citation type="journal article" date="2019" name="Int. J. Syst. Evol. Microbiol.">
        <title>The Global Catalogue of Microorganisms (GCM) 10K type strain sequencing project: providing services to taxonomists for standard genome sequencing and annotation.</title>
        <authorList>
            <consortium name="The Broad Institute Genomics Platform"/>
            <consortium name="The Broad Institute Genome Sequencing Center for Infectious Disease"/>
            <person name="Wu L."/>
            <person name="Ma J."/>
        </authorList>
    </citation>
    <scope>NUCLEOTIDE SEQUENCE [LARGE SCALE GENOMIC DNA]</scope>
    <source>
        <strain evidence="5">JCM 4737</strain>
    </source>
</reference>
<gene>
    <name evidence="4" type="ORF">GCM10010346_16200</name>
</gene>
<dbReference type="SUPFAM" id="SSF56327">
    <property type="entry name" value="LDH C-terminal domain-like"/>
    <property type="match status" value="1"/>
</dbReference>
<name>A0ABQ3DGW3_9ACTN</name>
<evidence type="ECO:0000256" key="1">
    <source>
        <dbReference type="ARBA" id="ARBA00023002"/>
    </source>
</evidence>
<proteinExistence type="predicted"/>
<dbReference type="PANTHER" id="PTHR43128:SF16">
    <property type="entry name" value="L-LACTATE DEHYDROGENASE"/>
    <property type="match status" value="1"/>
</dbReference>
<dbReference type="InterPro" id="IPR015955">
    <property type="entry name" value="Lactate_DH/Glyco_Ohase_4_C"/>
</dbReference>
<dbReference type="RefSeq" id="WP_138898305.1">
    <property type="nucleotide sequence ID" value="NZ_BMVO01000003.1"/>
</dbReference>
<dbReference type="InterPro" id="IPR036291">
    <property type="entry name" value="NAD(P)-bd_dom_sf"/>
</dbReference>
<keyword evidence="1" id="KW-0560">Oxidoreductase</keyword>
<evidence type="ECO:0000313" key="5">
    <source>
        <dbReference type="Proteomes" id="UP000599437"/>
    </source>
</evidence>
<dbReference type="Gene3D" id="3.90.110.10">
    <property type="entry name" value="Lactate dehydrogenase/glycoside hydrolase, family 4, C-terminal"/>
    <property type="match status" value="1"/>
</dbReference>
<keyword evidence="5" id="KW-1185">Reference proteome</keyword>
<organism evidence="4 5">
    <name type="scientific">Streptomyces chryseus</name>
    <dbReference type="NCBI Taxonomy" id="68186"/>
    <lineage>
        <taxon>Bacteria</taxon>
        <taxon>Bacillati</taxon>
        <taxon>Actinomycetota</taxon>
        <taxon>Actinomycetes</taxon>
        <taxon>Kitasatosporales</taxon>
        <taxon>Streptomycetaceae</taxon>
        <taxon>Streptomyces</taxon>
    </lineage>
</organism>
<dbReference type="PANTHER" id="PTHR43128">
    <property type="entry name" value="L-2-HYDROXYCARBOXYLATE DEHYDROGENASE (NAD(P)(+))"/>
    <property type="match status" value="1"/>
</dbReference>
<dbReference type="Proteomes" id="UP000599437">
    <property type="component" value="Unassembled WGS sequence"/>
</dbReference>
<sequence length="299" mass="31123">MSEVGVIGAGAVGQALSTLLLTTRWCESVVVTSGSGGSAAGLVADLDDMREVTGSPVRVVHGDLERMTSCDAVVVCPRAEFTNRASTDIRMAGLAANGPLIAAMGREFAGYRGAVIVVTNPVDVMSRLFAATSGCDRVFGVGSNTDTARYRLILARLLAVPTSAVAGHVIGEHGDHAVICASSTTVNGQHVPVPLQAVRDELAARPRRISSGIGRTRCGPAGATLAALEHALGHTDGVIELSAPWRGEWLGIPLRFTTGRPTVCIPPLDPGETRQLDAAASKIRSAYDQLHQTIKETTA</sequence>
<feature type="domain" description="Lactate/malate dehydrogenase N-terminal" evidence="3">
    <location>
        <begin position="4"/>
        <end position="136"/>
    </location>
</feature>
<dbReference type="PIRSF" id="PIRSF000102">
    <property type="entry name" value="Lac_mal_DH"/>
    <property type="match status" value="1"/>
</dbReference>
<dbReference type="Pfam" id="PF00056">
    <property type="entry name" value="Ldh_1_N"/>
    <property type="match status" value="1"/>
</dbReference>
<accession>A0ABQ3DGW3</accession>
<dbReference type="Gene3D" id="3.40.50.720">
    <property type="entry name" value="NAD(P)-binding Rossmann-like Domain"/>
    <property type="match status" value="1"/>
</dbReference>
<evidence type="ECO:0000259" key="3">
    <source>
        <dbReference type="Pfam" id="PF00056"/>
    </source>
</evidence>
<protein>
    <submittedName>
        <fullName evidence="4">L-lactate dehydrogenase</fullName>
    </submittedName>
</protein>
<dbReference type="SUPFAM" id="SSF51735">
    <property type="entry name" value="NAD(P)-binding Rossmann-fold domains"/>
    <property type="match status" value="1"/>
</dbReference>
<comment type="caution">
    <text evidence="4">The sequence shown here is derived from an EMBL/GenBank/DDBJ whole genome shotgun (WGS) entry which is preliminary data.</text>
</comment>